<comment type="caution">
    <text evidence="1">The sequence shown here is derived from an EMBL/GenBank/DDBJ whole genome shotgun (WGS) entry which is preliminary data.</text>
</comment>
<evidence type="ECO:0000313" key="1">
    <source>
        <dbReference type="EMBL" id="MBU3221140.1"/>
    </source>
</evidence>
<name>A0ABS6C6M4_9CLOT</name>
<reference evidence="1 2" key="1">
    <citation type="submission" date="2021-06" db="EMBL/GenBank/DDBJ databases">
        <title>Clostridia strains as spoilage organisms.</title>
        <authorList>
            <person name="Wambui J."/>
            <person name="Stephan R."/>
            <person name="Stevens M.J.A."/>
        </authorList>
    </citation>
    <scope>NUCLEOTIDE SEQUENCE [LARGE SCALE GENOMIC DNA]</scope>
    <source>
        <strain evidence="1 2">CM013</strain>
    </source>
</reference>
<gene>
    <name evidence="1" type="ORF">KPL27_13895</name>
</gene>
<dbReference type="Proteomes" id="UP000740830">
    <property type="component" value="Unassembled WGS sequence"/>
</dbReference>
<organism evidence="1 2">
    <name type="scientific">Clostridium algidicarnis</name>
    <dbReference type="NCBI Taxonomy" id="37659"/>
    <lineage>
        <taxon>Bacteria</taxon>
        <taxon>Bacillati</taxon>
        <taxon>Bacillota</taxon>
        <taxon>Clostridia</taxon>
        <taxon>Eubacteriales</taxon>
        <taxon>Clostridiaceae</taxon>
        <taxon>Clostridium</taxon>
    </lineage>
</organism>
<evidence type="ECO:0000313" key="2">
    <source>
        <dbReference type="Proteomes" id="UP000740830"/>
    </source>
</evidence>
<protein>
    <submittedName>
        <fullName evidence="1">Uncharacterized protein</fullName>
    </submittedName>
</protein>
<dbReference type="EMBL" id="JAHLDG010000053">
    <property type="protein sequence ID" value="MBU3221140.1"/>
    <property type="molecule type" value="Genomic_DNA"/>
</dbReference>
<keyword evidence="2" id="KW-1185">Reference proteome</keyword>
<accession>A0ABS6C6M4</accession>
<proteinExistence type="predicted"/>
<dbReference type="RefSeq" id="WP_216132955.1">
    <property type="nucleotide sequence ID" value="NZ_JAHLDG010000053.1"/>
</dbReference>
<sequence>MKITNTIPKNWKDLQDEVCRFLNEAGYFAETPKKIRTVRGEVEVGARI</sequence>